<evidence type="ECO:0000256" key="4">
    <source>
        <dbReference type="ARBA" id="ARBA00022561"/>
    </source>
</evidence>
<dbReference type="Pfam" id="PF00740">
    <property type="entry name" value="VP1_2"/>
    <property type="match status" value="1"/>
</dbReference>
<evidence type="ECO:0000259" key="7">
    <source>
        <dbReference type="Pfam" id="PF00740"/>
    </source>
</evidence>
<feature type="domain" description="Coat protein VP1/VP2 Parvovirus" evidence="7">
    <location>
        <begin position="28"/>
        <end position="538"/>
    </location>
</feature>
<dbReference type="GO" id="GO:0039615">
    <property type="term" value="C:T=1 icosahedral viral capsid"/>
    <property type="evidence" value="ECO:0007669"/>
    <property type="project" value="UniProtKB-KW"/>
</dbReference>
<name>A0A1B3IIH4_9VIRU</name>
<organism evidence="8 9">
    <name type="scientific">Mink bocavirus 1</name>
    <dbReference type="NCBI Taxonomy" id="2259808"/>
    <lineage>
        <taxon>Viruses</taxon>
        <taxon>Monodnaviria</taxon>
        <taxon>Shotokuvirae</taxon>
        <taxon>Cossaviricota</taxon>
        <taxon>Quintoviricetes</taxon>
        <taxon>Piccovirales</taxon>
        <taxon>Parvoviridae</taxon>
        <taxon>Parvovirinae</taxon>
        <taxon>Bocaparvovirus</taxon>
        <taxon>Bocaparvovirus carnivoran6</taxon>
    </lineage>
</organism>
<reference evidence="8 9" key="1">
    <citation type="journal article" date="2016" name="Virus Genes">
        <title>A novel bocavirus from domestic mink, China.</title>
        <authorList>
            <person name="Yang S."/>
            <person name="Wang Y."/>
            <person name="Li W."/>
            <person name="Fan Z."/>
            <person name="Jiang L."/>
            <person name="Lin Y."/>
            <person name="Fu X."/>
            <person name="Shen Q."/>
            <person name="Sun Z."/>
            <person name="Wang X."/>
            <person name="Deng X."/>
            <person name="Zhang W."/>
            <person name="Delwart E."/>
        </authorList>
    </citation>
    <scope>NUCLEOTIDE SEQUENCE [LARGE SCALE GENOMIC DNA]</scope>
</reference>
<evidence type="ECO:0000256" key="1">
    <source>
        <dbReference type="ARBA" id="ARBA00004328"/>
    </source>
</evidence>
<dbReference type="KEGG" id="vg:28715660"/>
<dbReference type="Gene3D" id="2.170.30.10">
    <property type="entry name" value="Parvovirus coat protein VP1/VP2"/>
    <property type="match status" value="1"/>
</dbReference>
<keyword evidence="9" id="KW-1185">Reference proteome</keyword>
<evidence type="ECO:0000313" key="9">
    <source>
        <dbReference type="Proteomes" id="UP000207696"/>
    </source>
</evidence>
<comment type="similarity">
    <text evidence="2">Belongs to the parvoviridae capsid protein family.</text>
</comment>
<keyword evidence="5" id="KW-0946">Virion</keyword>
<dbReference type="Proteomes" id="UP000207696">
    <property type="component" value="Segment"/>
</dbReference>
<dbReference type="InterPro" id="IPR016184">
    <property type="entry name" value="Capsid/spike_ssDNA_virus"/>
</dbReference>
<evidence type="ECO:0000256" key="5">
    <source>
        <dbReference type="ARBA" id="ARBA00022844"/>
    </source>
</evidence>
<evidence type="ECO:0000256" key="3">
    <source>
        <dbReference type="ARBA" id="ARBA00022431"/>
    </source>
</evidence>
<dbReference type="SUPFAM" id="SSF88645">
    <property type="entry name" value="ssDNA viruses"/>
    <property type="match status" value="1"/>
</dbReference>
<feature type="region of interest" description="Disordered" evidence="6">
    <location>
        <begin position="1"/>
        <end position="36"/>
    </location>
</feature>
<sequence>MEGPSDQIEGGGDGPEQKTASTSNGGGGGGSGGHGVGVSTGGWEGGCYFADNVVVTKNTRQWYAPIYNGHKDTRNDGMAGRQWKGINTPWGYFNFNIYDAHFSPQDWQRLTNEYRRWRPKSMFVKIYNLQIKQVVTLGADTLYNNDLTAGVHFFCDGSHQFPYSQHPWDTGTMPELPNRIWKLPQYAYFTHQGDLVNAQENTGITNATNQEKMIAASYPTYILEHATHQVLRTGEETSFQFNFECGWVNNDTAYAIPQADFNPLVPTRRYFPVHSSQSNTFGYVRYSPYNKPSIWMPGPSLGYVGYTESGSNSHYARGPITVVTQPPGTESERASLRTGENADETPQSRTVGVPGAPIDTPEGRNAVRATGYDISPVNGARSGLDAITLAYDAGPESASTDAITARNNDRDMARWGNMYAIDHYTTSGNTTTTNMAELKNVWMFPNQAWDSTPITRNTPIWVKIPRTDKHTLFDSSDGTLPMAHPPGTIFCKVAKIPIPTENNTDSYLNLYVTGQVTCQIVWETERYQSKNLRPELRTSAGEFRDQTLYTFDANGTYNSPERYHEGMPTKQGINKVL</sequence>
<accession>A0A1B3IIH4</accession>
<dbReference type="GO" id="GO:0005198">
    <property type="term" value="F:structural molecule activity"/>
    <property type="evidence" value="ECO:0007669"/>
    <property type="project" value="InterPro"/>
</dbReference>
<gene>
    <name evidence="8" type="primary">VP2</name>
</gene>
<evidence type="ECO:0000256" key="2">
    <source>
        <dbReference type="ARBA" id="ARBA00005398"/>
    </source>
</evidence>
<feature type="region of interest" description="Disordered" evidence="6">
    <location>
        <begin position="318"/>
        <end position="364"/>
    </location>
</feature>
<keyword evidence="4" id="KW-0167">Capsid protein</keyword>
<dbReference type="InterPro" id="IPR036952">
    <property type="entry name" value="VP1/VP2"/>
</dbReference>
<evidence type="ECO:0000313" key="8">
    <source>
        <dbReference type="EMBL" id="AOF39991.1"/>
    </source>
</evidence>
<dbReference type="GeneID" id="28715660"/>
<proteinExistence type="inferred from homology"/>
<keyword evidence="3" id="KW-1140">T=1 icosahedral capsid protein</keyword>
<comment type="subcellular location">
    <subcellularLocation>
        <location evidence="1">Virion</location>
    </subcellularLocation>
</comment>
<dbReference type="InterPro" id="IPR001403">
    <property type="entry name" value="Parvovirus_coat"/>
</dbReference>
<dbReference type="RefSeq" id="YP_009272916.1">
    <property type="nucleotide sequence ID" value="NC_030873.1"/>
</dbReference>
<evidence type="ECO:0000256" key="6">
    <source>
        <dbReference type="SAM" id="MobiDB-lite"/>
    </source>
</evidence>
<dbReference type="EMBL" id="KU950356">
    <property type="protein sequence ID" value="AOF39991.1"/>
    <property type="molecule type" value="Genomic_DNA"/>
</dbReference>
<feature type="compositionally biased region" description="Gly residues" evidence="6">
    <location>
        <begin position="24"/>
        <end position="36"/>
    </location>
</feature>
<protein>
    <submittedName>
        <fullName evidence="8">Capsid protein 2</fullName>
    </submittedName>
</protein>